<reference evidence="1" key="1">
    <citation type="submission" date="2018-05" db="EMBL/GenBank/DDBJ databases">
        <authorList>
            <person name="Lanie J.A."/>
            <person name="Ng W.-L."/>
            <person name="Kazmierczak K.M."/>
            <person name="Andrzejewski T.M."/>
            <person name="Davidsen T.M."/>
            <person name="Wayne K.J."/>
            <person name="Tettelin H."/>
            <person name="Glass J.I."/>
            <person name="Rusch D."/>
            <person name="Podicherti R."/>
            <person name="Tsui H.-C.T."/>
            <person name="Winkler M.E."/>
        </authorList>
    </citation>
    <scope>NUCLEOTIDE SEQUENCE</scope>
</reference>
<proteinExistence type="predicted"/>
<gene>
    <name evidence="1" type="ORF">METZ01_LOCUS418390</name>
</gene>
<feature type="non-terminal residue" evidence="1">
    <location>
        <position position="137"/>
    </location>
</feature>
<protein>
    <submittedName>
        <fullName evidence="1">Uncharacterized protein</fullName>
    </submittedName>
</protein>
<name>A0A382X2V7_9ZZZZ</name>
<organism evidence="1">
    <name type="scientific">marine metagenome</name>
    <dbReference type="NCBI Taxonomy" id="408172"/>
    <lineage>
        <taxon>unclassified sequences</taxon>
        <taxon>metagenomes</taxon>
        <taxon>ecological metagenomes</taxon>
    </lineage>
</organism>
<sequence>MQTQAINPDFEWRKYQKVTSGTGKIMASFPKVYKPVFTATTAHRRLAKIYEDGILFPEIDNKKDGSFVIGQWLSLYGLLYSDKDVSLANIKAKKDDNLKINLLTNRNFFDDFFTHAGIVWWIVQVFNLFRHAEHNGR</sequence>
<evidence type="ECO:0000313" key="1">
    <source>
        <dbReference type="EMBL" id="SVD65536.1"/>
    </source>
</evidence>
<accession>A0A382X2V7</accession>
<dbReference type="AlphaFoldDB" id="A0A382X2V7"/>
<dbReference type="EMBL" id="UINC01164599">
    <property type="protein sequence ID" value="SVD65536.1"/>
    <property type="molecule type" value="Genomic_DNA"/>
</dbReference>